<protein>
    <submittedName>
        <fullName evidence="1">Uncharacterized protein</fullName>
    </submittedName>
</protein>
<dbReference type="Pfam" id="PF23789">
    <property type="entry name" value="Pre_tape_measure"/>
    <property type="match status" value="1"/>
</dbReference>
<reference evidence="1 2" key="1">
    <citation type="submission" date="2018-07" db="EMBL/GenBank/DDBJ databases">
        <title>Complete genome sequence of a Pseudomonas plecoglossicida strain pathogenic to the marine fish, Larimichthys crocea.</title>
        <authorList>
            <person name="Tao Z."/>
        </authorList>
    </citation>
    <scope>NUCLEOTIDE SEQUENCE [LARGE SCALE GENOMIC DNA]</scope>
    <source>
        <strain evidence="1 2">XSDHY-P</strain>
    </source>
</reference>
<dbReference type="RefSeq" id="WP_016394584.1">
    <property type="nucleotide sequence ID" value="NZ_CP031146.1"/>
</dbReference>
<dbReference type="GeneID" id="49613239"/>
<accession>A0AAD0QVY2</accession>
<name>A0AAD0QVY2_PSEDL</name>
<evidence type="ECO:0000313" key="2">
    <source>
        <dbReference type="Proteomes" id="UP000256503"/>
    </source>
</evidence>
<dbReference type="AlphaFoldDB" id="A0AAD0QVY2"/>
<gene>
    <name evidence="1" type="ORF">DVB73_07395</name>
</gene>
<dbReference type="Proteomes" id="UP000256503">
    <property type="component" value="Chromosome"/>
</dbReference>
<proteinExistence type="predicted"/>
<evidence type="ECO:0000313" key="1">
    <source>
        <dbReference type="EMBL" id="AXM95631.1"/>
    </source>
</evidence>
<organism evidence="1 2">
    <name type="scientific">Pseudomonas plecoglossicida</name>
    <dbReference type="NCBI Taxonomy" id="70775"/>
    <lineage>
        <taxon>Bacteria</taxon>
        <taxon>Pseudomonadati</taxon>
        <taxon>Pseudomonadota</taxon>
        <taxon>Gammaproteobacteria</taxon>
        <taxon>Pseudomonadales</taxon>
        <taxon>Pseudomonadaceae</taxon>
        <taxon>Pseudomonas</taxon>
    </lineage>
</organism>
<dbReference type="InterPro" id="IPR057378">
    <property type="entry name" value="Pre_tape_measure"/>
</dbReference>
<dbReference type="EMBL" id="CP031146">
    <property type="protein sequence ID" value="AXM95631.1"/>
    <property type="molecule type" value="Genomic_DNA"/>
</dbReference>
<sequence length="134" mass="14596">MSLLDLVVPFKKVVITQAIGKEPEKSLDVYGLTTEDFARLADEHAKILAAIFFHNAKEGNNSSDNSKVVLLQFPAFGASCIALGCKQPEAADHIRNFPLMTQVELLSTVLALTFPEGLKKSLEKLAPTIALMIK</sequence>